<name>A0A9P4MU29_9PLEO</name>
<gene>
    <name evidence="2" type="ORF">GQ43DRAFT_470719</name>
</gene>
<feature type="region of interest" description="Disordered" evidence="1">
    <location>
        <begin position="1"/>
        <end position="76"/>
    </location>
</feature>
<protein>
    <submittedName>
        <fullName evidence="2">Uncharacterized protein</fullName>
    </submittedName>
</protein>
<dbReference type="InterPro" id="IPR036211">
    <property type="entry name" value="eIF4G_eIF4E-bd_sf"/>
</dbReference>
<dbReference type="SUPFAM" id="SSF101489">
    <property type="entry name" value="Eukaryotic initiation factor 4f subunit eIF4g, eIF4e-binding domain"/>
    <property type="match status" value="1"/>
</dbReference>
<evidence type="ECO:0000256" key="1">
    <source>
        <dbReference type="SAM" id="MobiDB-lite"/>
    </source>
</evidence>
<feature type="compositionally biased region" description="Low complexity" evidence="1">
    <location>
        <begin position="178"/>
        <end position="198"/>
    </location>
</feature>
<comment type="caution">
    <text evidence="2">The sequence shown here is derived from an EMBL/GenBank/DDBJ whole genome shotgun (WGS) entry which is preliminary data.</text>
</comment>
<feature type="region of interest" description="Disordered" evidence="1">
    <location>
        <begin position="178"/>
        <end position="204"/>
    </location>
</feature>
<evidence type="ECO:0000313" key="3">
    <source>
        <dbReference type="Proteomes" id="UP000799536"/>
    </source>
</evidence>
<dbReference type="EMBL" id="ML993929">
    <property type="protein sequence ID" value="KAF2202657.1"/>
    <property type="molecule type" value="Genomic_DNA"/>
</dbReference>
<dbReference type="AlphaFoldDB" id="A0A9P4MU29"/>
<reference evidence="2" key="1">
    <citation type="journal article" date="2020" name="Stud. Mycol.">
        <title>101 Dothideomycetes genomes: a test case for predicting lifestyles and emergence of pathogens.</title>
        <authorList>
            <person name="Haridas S."/>
            <person name="Albert R."/>
            <person name="Binder M."/>
            <person name="Bloem J."/>
            <person name="Labutti K."/>
            <person name="Salamov A."/>
            <person name="Andreopoulos B."/>
            <person name="Baker S."/>
            <person name="Barry K."/>
            <person name="Bills G."/>
            <person name="Bluhm B."/>
            <person name="Cannon C."/>
            <person name="Castanera R."/>
            <person name="Culley D."/>
            <person name="Daum C."/>
            <person name="Ezra D."/>
            <person name="Gonzalez J."/>
            <person name="Henrissat B."/>
            <person name="Kuo A."/>
            <person name="Liang C."/>
            <person name="Lipzen A."/>
            <person name="Lutzoni F."/>
            <person name="Magnuson J."/>
            <person name="Mondo S."/>
            <person name="Nolan M."/>
            <person name="Ohm R."/>
            <person name="Pangilinan J."/>
            <person name="Park H.-J."/>
            <person name="Ramirez L."/>
            <person name="Alfaro M."/>
            <person name="Sun H."/>
            <person name="Tritt A."/>
            <person name="Yoshinaga Y."/>
            <person name="Zwiers L.-H."/>
            <person name="Turgeon B."/>
            <person name="Goodwin S."/>
            <person name="Spatafora J."/>
            <person name="Crous P."/>
            <person name="Grigoriev I."/>
        </authorList>
    </citation>
    <scope>NUCLEOTIDE SEQUENCE</scope>
    <source>
        <strain evidence="2">ATCC 74209</strain>
    </source>
</reference>
<sequence length="309" mass="34916">MASPDRKNARIPPRLLESQTRTRDLIEETASTLLPENANVIVQPEPSNSPPVQTEPDSVERNPRSASHPSLAPLKSSTLEDNLLLGFKQFAEQQKQQREDVIDTLSQRESQSQVIKIKELKKFTRQFKLPTPVPPDSKSMKTLQIDSKMAQSKPISIPTEEQAHDREQGVLVTETRALSTSSTAQTSPLTPSLPTKLPTKTRRAKPHPLMLATKQIWDSAPTSLNPAFLSLQCAYDLDVRGMDSYPPCNYPVGIKPPGPIIRKRRNRSSRGRPYEVEFLLQFQDMFKAVPALNWYSRMKEIFSEESFSR</sequence>
<keyword evidence="3" id="KW-1185">Reference proteome</keyword>
<organism evidence="2 3">
    <name type="scientific">Delitschia confertaspora ATCC 74209</name>
    <dbReference type="NCBI Taxonomy" id="1513339"/>
    <lineage>
        <taxon>Eukaryota</taxon>
        <taxon>Fungi</taxon>
        <taxon>Dikarya</taxon>
        <taxon>Ascomycota</taxon>
        <taxon>Pezizomycotina</taxon>
        <taxon>Dothideomycetes</taxon>
        <taxon>Pleosporomycetidae</taxon>
        <taxon>Pleosporales</taxon>
        <taxon>Delitschiaceae</taxon>
        <taxon>Delitschia</taxon>
    </lineage>
</organism>
<accession>A0A9P4MU29</accession>
<proteinExistence type="predicted"/>
<dbReference type="Gene3D" id="1.20.970.30">
    <property type="entry name" value="eIF4G, eIF4E-binding domain"/>
    <property type="match status" value="1"/>
</dbReference>
<evidence type="ECO:0000313" key="2">
    <source>
        <dbReference type="EMBL" id="KAF2202657.1"/>
    </source>
</evidence>
<dbReference type="Proteomes" id="UP000799536">
    <property type="component" value="Unassembled WGS sequence"/>
</dbReference>